<evidence type="ECO:0000313" key="3">
    <source>
        <dbReference type="EMBL" id="PIN06272.1"/>
    </source>
</evidence>
<comment type="caution">
    <text evidence="1">The sequence shown here is derived from an EMBL/GenBank/DDBJ whole genome shotgun (WGS) entry which is preliminary data.</text>
</comment>
<sequence length="133" mass="15400">MNTLPRNPTVYFSRETEEYSYEAEPRTEGHQDHGWRIFSTRRSSQINLSHMRSSFSYRRERARKRHIFLQTYKLGSISSREKFMKSRKLKKVVVKVQSAVMSVLAFMRGGVVRSCGSGSAIRASSPTRVAKFC</sequence>
<reference evidence="4" key="2">
    <citation type="journal article" date="2018" name="Gigascience">
        <title>Genome assembly of the Pink Ipe (Handroanthus impetiginosus, Bignoniaceae), a highly valued, ecologically keystone Neotropical timber forest tree.</title>
        <authorList>
            <person name="Silva-Junior O.B."/>
            <person name="Grattapaglia D."/>
            <person name="Novaes E."/>
            <person name="Collevatti R.G."/>
        </authorList>
    </citation>
    <scope>NUCLEOTIDE SEQUENCE [LARGE SCALE GENOMIC DNA]</scope>
    <source>
        <strain evidence="4">cv. UFG-1</strain>
    </source>
</reference>
<reference evidence="1" key="3">
    <citation type="journal article" date="2018" name="Gigascience">
        <title>Genome assembly of the pink ipe (Handroanthus impetiginosus, Bignoniaceae), a highly-valued ecologically keystone neotropical timber forest tree.</title>
        <authorList>
            <person name="Silva-Junior O.B."/>
            <person name="Novaes E."/>
            <person name="Grattapaglia D."/>
            <person name="Collevatti R.G."/>
        </authorList>
    </citation>
    <scope>NUCLEOTIDE SEQUENCE [LARGE SCALE GENOMIC DNA]</scope>
    <source>
        <strain evidence="1">UFG-1</strain>
        <tissue evidence="1">Leaf</tissue>
    </source>
</reference>
<dbReference type="OrthoDB" id="1931227at2759"/>
<name>A0A2G9G3Y7_9LAMI</name>
<evidence type="ECO:0000313" key="4">
    <source>
        <dbReference type="Proteomes" id="UP000231279"/>
    </source>
</evidence>
<dbReference type="AlphaFoldDB" id="A0A2G9G3Y7"/>
<dbReference type="EMBL" id="NKXS01007468">
    <property type="protein sequence ID" value="PIM99620.1"/>
    <property type="molecule type" value="Genomic_DNA"/>
</dbReference>
<reference evidence="1" key="1">
    <citation type="submission" date="2017-07" db="EMBL/GenBank/DDBJ databases">
        <authorList>
            <person name="Sun Z.S."/>
            <person name="Albrecht U."/>
            <person name="Echele G."/>
            <person name="Lee C.C."/>
        </authorList>
    </citation>
    <scope>NUCLEOTIDE SEQUENCE</scope>
    <source>
        <strain evidence="1">UFG-1</strain>
        <tissue evidence="1">Leaf</tissue>
    </source>
</reference>
<proteinExistence type="predicted"/>
<accession>A0A2G9G3Y7</accession>
<evidence type="ECO:0000313" key="1">
    <source>
        <dbReference type="EMBL" id="PIM99619.1"/>
    </source>
</evidence>
<dbReference type="EMBL" id="NKXS01004479">
    <property type="protein sequence ID" value="PIN06272.1"/>
    <property type="molecule type" value="Genomic_DNA"/>
</dbReference>
<dbReference type="Proteomes" id="UP000231279">
    <property type="component" value="Unassembled WGS sequence"/>
</dbReference>
<protein>
    <submittedName>
        <fullName evidence="1">Uncharacterized protein</fullName>
    </submittedName>
</protein>
<keyword evidence="4" id="KW-1185">Reference proteome</keyword>
<evidence type="ECO:0000313" key="2">
    <source>
        <dbReference type="EMBL" id="PIM99620.1"/>
    </source>
</evidence>
<organism evidence="1 4">
    <name type="scientific">Handroanthus impetiginosus</name>
    <dbReference type="NCBI Taxonomy" id="429701"/>
    <lineage>
        <taxon>Eukaryota</taxon>
        <taxon>Viridiplantae</taxon>
        <taxon>Streptophyta</taxon>
        <taxon>Embryophyta</taxon>
        <taxon>Tracheophyta</taxon>
        <taxon>Spermatophyta</taxon>
        <taxon>Magnoliopsida</taxon>
        <taxon>eudicotyledons</taxon>
        <taxon>Gunneridae</taxon>
        <taxon>Pentapetalae</taxon>
        <taxon>asterids</taxon>
        <taxon>lamiids</taxon>
        <taxon>Lamiales</taxon>
        <taxon>Bignoniaceae</taxon>
        <taxon>Crescentiina</taxon>
        <taxon>Tabebuia alliance</taxon>
        <taxon>Handroanthus</taxon>
    </lineage>
</organism>
<gene>
    <name evidence="3" type="ORF">CDL12_21172</name>
    <name evidence="1" type="ORF">CDL12_27885</name>
    <name evidence="2" type="ORF">CDL12_27886</name>
</gene>
<dbReference type="EMBL" id="NKXS01007468">
    <property type="protein sequence ID" value="PIM99619.1"/>
    <property type="molecule type" value="Genomic_DNA"/>
</dbReference>